<dbReference type="Proteomes" id="UP001218218">
    <property type="component" value="Unassembled WGS sequence"/>
</dbReference>
<accession>A0AAD6Z8F5</accession>
<feature type="compositionally biased region" description="Polar residues" evidence="1">
    <location>
        <begin position="1"/>
        <end position="18"/>
    </location>
</feature>
<sequence length="197" mass="21393">MSSDLLTAATPEQESNPSDLPAPAQQLDALLADVSALSKLALDIVQRSINLDDKVVSRLAVDLTRHSVAINNQIPQVVHSHVDVAIAEIRRTLSFTVSFPISVEILPAARVFYQGTAPTPAELDTLFPLGQGDNKAYHVVCVGQAPGLYDTVEEANEQVHGVPAQNRRRVVGRLSALAYYQQMFDAQRVMALTQDLP</sequence>
<proteinExistence type="predicted"/>
<protein>
    <submittedName>
        <fullName evidence="2">Uncharacterized protein</fullName>
    </submittedName>
</protein>
<name>A0AAD6Z8F5_9AGAR</name>
<dbReference type="AlphaFoldDB" id="A0AAD6Z8F5"/>
<organism evidence="2 3">
    <name type="scientific">Mycena albidolilacea</name>
    <dbReference type="NCBI Taxonomy" id="1033008"/>
    <lineage>
        <taxon>Eukaryota</taxon>
        <taxon>Fungi</taxon>
        <taxon>Dikarya</taxon>
        <taxon>Basidiomycota</taxon>
        <taxon>Agaricomycotina</taxon>
        <taxon>Agaricomycetes</taxon>
        <taxon>Agaricomycetidae</taxon>
        <taxon>Agaricales</taxon>
        <taxon>Marasmiineae</taxon>
        <taxon>Mycenaceae</taxon>
        <taxon>Mycena</taxon>
    </lineage>
</organism>
<feature type="region of interest" description="Disordered" evidence="1">
    <location>
        <begin position="1"/>
        <end position="22"/>
    </location>
</feature>
<dbReference type="EMBL" id="JARIHO010000073">
    <property type="protein sequence ID" value="KAJ7312216.1"/>
    <property type="molecule type" value="Genomic_DNA"/>
</dbReference>
<evidence type="ECO:0000256" key="1">
    <source>
        <dbReference type="SAM" id="MobiDB-lite"/>
    </source>
</evidence>
<reference evidence="2" key="1">
    <citation type="submission" date="2023-03" db="EMBL/GenBank/DDBJ databases">
        <title>Massive genome expansion in bonnet fungi (Mycena s.s.) driven by repeated elements and novel gene families across ecological guilds.</title>
        <authorList>
            <consortium name="Lawrence Berkeley National Laboratory"/>
            <person name="Harder C.B."/>
            <person name="Miyauchi S."/>
            <person name="Viragh M."/>
            <person name="Kuo A."/>
            <person name="Thoen E."/>
            <person name="Andreopoulos B."/>
            <person name="Lu D."/>
            <person name="Skrede I."/>
            <person name="Drula E."/>
            <person name="Henrissat B."/>
            <person name="Morin E."/>
            <person name="Kohler A."/>
            <person name="Barry K."/>
            <person name="LaButti K."/>
            <person name="Morin E."/>
            <person name="Salamov A."/>
            <person name="Lipzen A."/>
            <person name="Mereny Z."/>
            <person name="Hegedus B."/>
            <person name="Baldrian P."/>
            <person name="Stursova M."/>
            <person name="Weitz H."/>
            <person name="Taylor A."/>
            <person name="Grigoriev I.V."/>
            <person name="Nagy L.G."/>
            <person name="Martin F."/>
            <person name="Kauserud H."/>
        </authorList>
    </citation>
    <scope>NUCLEOTIDE SEQUENCE</scope>
    <source>
        <strain evidence="2">CBHHK002</strain>
    </source>
</reference>
<comment type="caution">
    <text evidence="2">The sequence shown here is derived from an EMBL/GenBank/DDBJ whole genome shotgun (WGS) entry which is preliminary data.</text>
</comment>
<evidence type="ECO:0000313" key="3">
    <source>
        <dbReference type="Proteomes" id="UP001218218"/>
    </source>
</evidence>
<evidence type="ECO:0000313" key="2">
    <source>
        <dbReference type="EMBL" id="KAJ7312216.1"/>
    </source>
</evidence>
<gene>
    <name evidence="2" type="ORF">DFH08DRAFT_822254</name>
</gene>
<keyword evidence="3" id="KW-1185">Reference proteome</keyword>